<accession>A0ABS2Q9W5</accession>
<evidence type="ECO:0000313" key="5">
    <source>
        <dbReference type="Proteomes" id="UP000823201"/>
    </source>
</evidence>
<sequence>MSRNFEYLKLNEDSANYFPVAETAERQFASAEYASELTTARKIAENISKFVLDQNYMHDNETFSQNLLEIKHHNLLHTRILDLLYAIKRAGNSATHTLNQFSRDEGLKVLRQLADLLYWFAERYCDYTGAQPIFTEPVVEQPYTTFDRKVIYVQTGDNISGKWPAYVGREKIGEATVDGYETDLTKNSPDLREASEARIRTYMGTSAVPFKLEWAELAYRKDKHVWFSDHDVHRVLDRSGIKRDPELTENGGREWFITNVNTVKCAIAAVKEGREYINAPVTNTNAKLILRPEQIEAVARTKKVFKHYNRMLWNAKMRFGKTLSALKLIRDEQYAKVLIMTHRPVVNNSWFNDFKKLDMASAGYMYGSKTKGASLDKLFQADQPFIYFASIQDLRSSKTFGGKVKDKNRLVKEVDWSLVIIDEAHEGTQTEPAQRVIAGVTKSKTRLLELSGTPFNLIDQYNPEQVYTWDYVMEQQAKVKWTSEHPDKANPYLVLPKVSMYTFEMKKRFADSRFLDIDQRSFNFHEFFKVNEDGQFVYESKINQFLNNITTPSKETSFPFSTKEFREKLRHTLWLMPSVAAAKAMKALMERHPIFGFDYKIVNVVDNGDALEANDGDLERVRKAITDHPARTKTITLTVRKLTTGVNIPEWTGIIFLSNTNSAMQYLQAAFRAQTPYADEELGMKKNCYIFDFAPDRALTVIAESTRLNTGAGKLQTHDQQLKMGELLNFLPIIGEQGQGMQPYKVDSLLTQLKRVYAERAVRSGFDDDSLYSDELLKLDEADVSKFNDLKAIVGTTKAEKKKVIIDVNSQGLTDEEYDKATKAEKKPNKERSAEEQELLDRMRRLKKQRKTMISILRSISIRIPMMIYGMAIDIGKDVDIPTFIRLVDDRSWEEFMPKGVTKVKFRQFAKYYDSQIFIEAGRIIRQRVRRLDKLEPFERTAEIAAIFGTFKNPDKETVLTPWRVVNMQLGKTIGGYSYYDDDYRYTSKDGVPVRHWIDTDETASVFKPDARILEINSKTGLYPLYAATSLYSQAQSELNNYRAGKFTPEDEDNLWEKILQENIFVVAKTLMAKTITQRTLSGYRDYQTNIAYIDGIVETAKASIDAGVEKIEGAFANMKFDVVIGNPPYQEEVKGNGRSNPIYNLFMDMAIKVGEKVSLITPARFLFDAGQTPHEWNRKMLENNHFKVVYYNANSAEIFPRTDIKGGVAITFYDQRSEFTPVKIFTPYNELKTIMTKVDKRTKQSLSNIVYGGVAYRFAELVDREHPEVHNLMGNSFDLRSNSIDKLNNIVFLKDRPSDGFEYVQVLGLSDKKRSFRWIRRDYLKAPDNFEHYKVILPESNGSGALGEAISTPFIGQPFVGHTQTFISIGNLQTEAEAKALFKYVKSKFARVMLGILKITQHNPVSTWSKVPLQNFAPTSDMDWSKSAAEIDQQLYTKYGLSDAEIHFIESKVQEMK</sequence>
<dbReference type="SUPFAM" id="SSF52540">
    <property type="entry name" value="P-loop containing nucleoside triphosphate hydrolases"/>
    <property type="match status" value="2"/>
</dbReference>
<dbReference type="Gene3D" id="3.40.50.300">
    <property type="entry name" value="P-loop containing nucleotide triphosphate hydrolases"/>
    <property type="match status" value="2"/>
</dbReference>
<dbReference type="Gene3D" id="3.40.50.150">
    <property type="entry name" value="Vaccinia Virus protein VP39"/>
    <property type="match status" value="1"/>
</dbReference>
<name>A0ABS2Q9W5_9BACL</name>
<feature type="compositionally biased region" description="Basic and acidic residues" evidence="2">
    <location>
        <begin position="819"/>
        <end position="837"/>
    </location>
</feature>
<dbReference type="Pfam" id="PF07669">
    <property type="entry name" value="Eco57I"/>
    <property type="match status" value="1"/>
</dbReference>
<comment type="caution">
    <text evidence="4">The sequence shown here is derived from an EMBL/GenBank/DDBJ whole genome shotgun (WGS) entry which is preliminary data.</text>
</comment>
<dbReference type="InterPro" id="IPR002464">
    <property type="entry name" value="DNA/RNA_helicase_DEAH_CS"/>
</dbReference>
<gene>
    <name evidence="4" type="ORF">JOC27_001909</name>
</gene>
<dbReference type="PANTHER" id="PTHR47396">
    <property type="entry name" value="TYPE I RESTRICTION ENZYME ECOKI R PROTEIN"/>
    <property type="match status" value="1"/>
</dbReference>
<dbReference type="InterPro" id="IPR011639">
    <property type="entry name" value="MethylTrfase_TaqI-like_dom"/>
</dbReference>
<keyword evidence="4" id="KW-0547">Nucleotide-binding</keyword>
<dbReference type="EMBL" id="JAFBEV010000017">
    <property type="protein sequence ID" value="MBM7658456.1"/>
    <property type="molecule type" value="Genomic_DNA"/>
</dbReference>
<protein>
    <submittedName>
        <fullName evidence="4">Superfamily II DNA or RNA helicase</fullName>
    </submittedName>
</protein>
<dbReference type="SMART" id="SM00487">
    <property type="entry name" value="DEXDc"/>
    <property type="match status" value="1"/>
</dbReference>
<reference evidence="4 5" key="1">
    <citation type="submission" date="2021-01" db="EMBL/GenBank/DDBJ databases">
        <title>Genomic Encyclopedia of Type Strains, Phase IV (KMG-IV): sequencing the most valuable type-strain genomes for metagenomic binning, comparative biology and taxonomic classification.</title>
        <authorList>
            <person name="Goeker M."/>
        </authorList>
    </citation>
    <scope>NUCLEOTIDE SEQUENCE [LARGE SCALE GENOMIC DNA]</scope>
    <source>
        <strain evidence="4 5">DSM 100968</strain>
    </source>
</reference>
<evidence type="ECO:0000256" key="1">
    <source>
        <dbReference type="ARBA" id="ARBA00022801"/>
    </source>
</evidence>
<evidence type="ECO:0000313" key="4">
    <source>
        <dbReference type="EMBL" id="MBM7658456.1"/>
    </source>
</evidence>
<dbReference type="PANTHER" id="PTHR47396:SF1">
    <property type="entry name" value="ATP-DEPENDENT HELICASE IRC3-RELATED"/>
    <property type="match status" value="1"/>
</dbReference>
<proteinExistence type="predicted"/>
<dbReference type="PROSITE" id="PS00690">
    <property type="entry name" value="DEAH_ATP_HELICASE"/>
    <property type="match status" value="1"/>
</dbReference>
<evidence type="ECO:0000256" key="2">
    <source>
        <dbReference type="SAM" id="MobiDB-lite"/>
    </source>
</evidence>
<dbReference type="PROSITE" id="PS00092">
    <property type="entry name" value="N6_MTASE"/>
    <property type="match status" value="1"/>
</dbReference>
<feature type="domain" description="Helicase ATP-binding" evidence="3">
    <location>
        <begin position="302"/>
        <end position="472"/>
    </location>
</feature>
<evidence type="ECO:0000259" key="3">
    <source>
        <dbReference type="PROSITE" id="PS51192"/>
    </source>
</evidence>
<dbReference type="InterPro" id="IPR014001">
    <property type="entry name" value="Helicase_ATP-bd"/>
</dbReference>
<feature type="region of interest" description="Disordered" evidence="2">
    <location>
        <begin position="817"/>
        <end position="837"/>
    </location>
</feature>
<dbReference type="GO" id="GO:0004386">
    <property type="term" value="F:helicase activity"/>
    <property type="evidence" value="ECO:0007669"/>
    <property type="project" value="UniProtKB-KW"/>
</dbReference>
<dbReference type="SUPFAM" id="SSF53335">
    <property type="entry name" value="S-adenosyl-L-methionine-dependent methyltransferases"/>
    <property type="match status" value="1"/>
</dbReference>
<dbReference type="InterPro" id="IPR027417">
    <property type="entry name" value="P-loop_NTPase"/>
</dbReference>
<dbReference type="InterPro" id="IPR029063">
    <property type="entry name" value="SAM-dependent_MTases_sf"/>
</dbReference>
<dbReference type="Pfam" id="PF04851">
    <property type="entry name" value="ResIII"/>
    <property type="match status" value="1"/>
</dbReference>
<keyword evidence="4" id="KW-0067">ATP-binding</keyword>
<organism evidence="4 5">
    <name type="scientific">Sporolactobacillus spathodeae</name>
    <dbReference type="NCBI Taxonomy" id="1465502"/>
    <lineage>
        <taxon>Bacteria</taxon>
        <taxon>Bacillati</taxon>
        <taxon>Bacillota</taxon>
        <taxon>Bacilli</taxon>
        <taxon>Bacillales</taxon>
        <taxon>Sporolactobacillaceae</taxon>
        <taxon>Sporolactobacillus</taxon>
    </lineage>
</organism>
<dbReference type="InterPro" id="IPR050742">
    <property type="entry name" value="Helicase_Restrict-Modif_Enz"/>
</dbReference>
<dbReference type="Proteomes" id="UP000823201">
    <property type="component" value="Unassembled WGS sequence"/>
</dbReference>
<dbReference type="RefSeq" id="WP_205007017.1">
    <property type="nucleotide sequence ID" value="NZ_CBCRXA010000008.1"/>
</dbReference>
<dbReference type="InterPro" id="IPR006935">
    <property type="entry name" value="Helicase/UvrB_N"/>
</dbReference>
<dbReference type="InterPro" id="IPR002052">
    <property type="entry name" value="DNA_methylase_N6_adenine_CS"/>
</dbReference>
<keyword evidence="4" id="KW-0347">Helicase</keyword>
<keyword evidence="1" id="KW-0378">Hydrolase</keyword>
<dbReference type="PROSITE" id="PS51192">
    <property type="entry name" value="HELICASE_ATP_BIND_1"/>
    <property type="match status" value="1"/>
</dbReference>
<keyword evidence="5" id="KW-1185">Reference proteome</keyword>